<dbReference type="InterPro" id="IPR006059">
    <property type="entry name" value="SBP"/>
</dbReference>
<evidence type="ECO:0008006" key="3">
    <source>
        <dbReference type="Google" id="ProtNLM"/>
    </source>
</evidence>
<dbReference type="InterPro" id="IPR050490">
    <property type="entry name" value="Bact_solute-bd_prot1"/>
</dbReference>
<proteinExistence type="predicted"/>
<dbReference type="PANTHER" id="PTHR43649:SF12">
    <property type="entry name" value="DIACETYLCHITOBIOSE BINDING PROTEIN DASA"/>
    <property type="match status" value="1"/>
</dbReference>
<gene>
    <name evidence="1" type="ORF">A2841_02545</name>
</gene>
<dbReference type="SUPFAM" id="SSF53850">
    <property type="entry name" value="Periplasmic binding protein-like II"/>
    <property type="match status" value="1"/>
</dbReference>
<dbReference type="Proteomes" id="UP000178249">
    <property type="component" value="Unassembled WGS sequence"/>
</dbReference>
<dbReference type="PANTHER" id="PTHR43649">
    <property type="entry name" value="ARABINOSE-BINDING PROTEIN-RELATED"/>
    <property type="match status" value="1"/>
</dbReference>
<protein>
    <recommendedName>
        <fullName evidence="3">ABC transporter substrate-binding protein</fullName>
    </recommendedName>
</protein>
<reference evidence="1 2" key="1">
    <citation type="journal article" date="2016" name="Nat. Commun.">
        <title>Thousands of microbial genomes shed light on interconnected biogeochemical processes in an aquifer system.</title>
        <authorList>
            <person name="Anantharaman K."/>
            <person name="Brown C.T."/>
            <person name="Hug L.A."/>
            <person name="Sharon I."/>
            <person name="Castelle C.J."/>
            <person name="Probst A.J."/>
            <person name="Thomas B.C."/>
            <person name="Singh A."/>
            <person name="Wilkins M.J."/>
            <person name="Karaoz U."/>
            <person name="Brodie E.L."/>
            <person name="Williams K.H."/>
            <person name="Hubbard S.S."/>
            <person name="Banfield J.F."/>
        </authorList>
    </citation>
    <scope>NUCLEOTIDE SEQUENCE [LARGE SCALE GENOMIC DNA]</scope>
</reference>
<name>A0A1F6C325_9BACT</name>
<evidence type="ECO:0000313" key="1">
    <source>
        <dbReference type="EMBL" id="OGG43478.1"/>
    </source>
</evidence>
<evidence type="ECO:0000313" key="2">
    <source>
        <dbReference type="Proteomes" id="UP000178249"/>
    </source>
</evidence>
<comment type="caution">
    <text evidence="1">The sequence shown here is derived from an EMBL/GenBank/DDBJ whole genome shotgun (WGS) entry which is preliminary data.</text>
</comment>
<dbReference type="Pfam" id="PF13416">
    <property type="entry name" value="SBP_bac_8"/>
    <property type="match status" value="1"/>
</dbReference>
<dbReference type="EMBL" id="MFKP01000039">
    <property type="protein sequence ID" value="OGG43478.1"/>
    <property type="molecule type" value="Genomic_DNA"/>
</dbReference>
<dbReference type="AlphaFoldDB" id="A0A1F6C325"/>
<accession>A0A1F6C325</accession>
<dbReference type="Gene3D" id="3.40.190.10">
    <property type="entry name" value="Periplasmic binding protein-like II"/>
    <property type="match status" value="1"/>
</dbReference>
<sequence>MKPFHTIVLGIFLVLALLAVVVFATFSSSGGKSVGTVEVWGALPEQTMNPLVEALKTQNQDFSGVEYRAFPKDQLISELVEAIAKGAPPDLVLFPAESLVQHADKIQTISYTRLSRRDFQDTFVQAGEVFLGADGFKGFPFFVDPLVMYWNRSLFAEAAVARPPKYWDELSEATPKLTKKDERGGVTQSAVALGSWTNVVNAKAIFLSLLSQLGNPVIVRTESGFKSVLSSAVTSTAASGDSALRFYTEFADPVKSSYSWNRSRPDSRTAFVSGTLAIYFGRASELTTIRAQNPNLNFDVAPVPATREGRSGGEAAMSALSVPRGARNPEGAILAAQALSGVDMQKALMNSVAMPSVRRDALSASPANPYAQTFNNAALSSVAFLDPSPQDSDSIFSRMVERVLSGQLRVGEAVRSADAELAALLH</sequence>
<organism evidence="1 2">
    <name type="scientific">Candidatus Kaiserbacteria bacterium RIFCSPHIGHO2_01_FULL_48_10</name>
    <dbReference type="NCBI Taxonomy" id="1798476"/>
    <lineage>
        <taxon>Bacteria</taxon>
        <taxon>Candidatus Kaiseribacteriota</taxon>
    </lineage>
</organism>